<gene>
    <name evidence="7" type="ORF">J2Z76_000110</name>
</gene>
<evidence type="ECO:0000256" key="2">
    <source>
        <dbReference type="ARBA" id="ARBA00010488"/>
    </source>
</evidence>
<keyword evidence="6" id="KW-0472">Membrane</keyword>
<name>A0ABS4G997_9FIRM</name>
<evidence type="ECO:0000256" key="4">
    <source>
        <dbReference type="ARBA" id="ARBA00022679"/>
    </source>
</evidence>
<dbReference type="RefSeq" id="WP_209510037.1">
    <property type="nucleotide sequence ID" value="NZ_JAGGKS010000001.1"/>
</dbReference>
<protein>
    <submittedName>
        <fullName evidence="7">CDP-glycerol glycerophosphotransferase</fullName>
        <ecNumber evidence="7">2.7.8.12</ecNumber>
    </submittedName>
</protein>
<evidence type="ECO:0000256" key="5">
    <source>
        <dbReference type="ARBA" id="ARBA00022944"/>
    </source>
</evidence>
<dbReference type="Pfam" id="PF04464">
    <property type="entry name" value="Glyphos_transf"/>
    <property type="match status" value="1"/>
</dbReference>
<keyword evidence="4 7" id="KW-0808">Transferase</keyword>
<evidence type="ECO:0000256" key="3">
    <source>
        <dbReference type="ARBA" id="ARBA00022475"/>
    </source>
</evidence>
<dbReference type="Gene3D" id="3.40.50.11820">
    <property type="match status" value="1"/>
</dbReference>
<dbReference type="Gene3D" id="3.40.50.12580">
    <property type="match status" value="1"/>
</dbReference>
<evidence type="ECO:0000313" key="7">
    <source>
        <dbReference type="EMBL" id="MBP1924257.1"/>
    </source>
</evidence>
<dbReference type="PANTHER" id="PTHR37316">
    <property type="entry name" value="TEICHOIC ACID GLYCEROL-PHOSPHATE PRIMASE"/>
    <property type="match status" value="1"/>
</dbReference>
<dbReference type="PANTHER" id="PTHR37316:SF3">
    <property type="entry name" value="TEICHOIC ACID GLYCEROL-PHOSPHATE TRANSFERASE"/>
    <property type="match status" value="1"/>
</dbReference>
<keyword evidence="3" id="KW-1003">Cell membrane</keyword>
<sequence length="401" mass="46766">MNYKNIIKKKPFLYNTAKKFRITVKKSYMMICNKIYGVEDKNIVFKSFGGKSYSDNPKAISEELHRLNPELNIIWSFKDPQNKEKIVPQYIKCVKSNTFNELKTLATSKFWIDNFNKPLFTYKSKDQVYIQTWHGDRAFKKILFDSTFAPSDYKLIETTICDVIITGSEFAEIMYKSAYRYMGEFLRVGSPRNDVLINVNQERVNRIKNELGINEDDKVILYAPTLRREAAKEKENQEIVDIDLLGVLNKLTSVTESKWICLTRAHSAVSGLKGIPTNSNIIDVTEYEDMADLLQITDLLITDYSSSATDFILTKKPTILYQSDYQEYIMNDRTFYYDLKETGFLITYNNEELYECINKVFSENTEIRNEKIQEFYGVYEKGLASKKVAEYVVGKSDRREN</sequence>
<dbReference type="EC" id="2.7.8.12" evidence="7"/>
<dbReference type="GO" id="GO:0047355">
    <property type="term" value="F:CDP-glycerol glycerophosphotransferase activity"/>
    <property type="evidence" value="ECO:0007669"/>
    <property type="project" value="UniProtKB-EC"/>
</dbReference>
<keyword evidence="8" id="KW-1185">Reference proteome</keyword>
<dbReference type="Proteomes" id="UP001519342">
    <property type="component" value="Unassembled WGS sequence"/>
</dbReference>
<dbReference type="EMBL" id="JAGGKS010000001">
    <property type="protein sequence ID" value="MBP1924257.1"/>
    <property type="molecule type" value="Genomic_DNA"/>
</dbReference>
<dbReference type="InterPro" id="IPR007554">
    <property type="entry name" value="Glycerophosphate_synth"/>
</dbReference>
<dbReference type="SUPFAM" id="SSF53756">
    <property type="entry name" value="UDP-Glycosyltransferase/glycogen phosphorylase"/>
    <property type="match status" value="1"/>
</dbReference>
<proteinExistence type="inferred from homology"/>
<reference evidence="7 8" key="1">
    <citation type="submission" date="2021-03" db="EMBL/GenBank/DDBJ databases">
        <title>Genomic Encyclopedia of Type Strains, Phase IV (KMG-IV): sequencing the most valuable type-strain genomes for metagenomic binning, comparative biology and taxonomic classification.</title>
        <authorList>
            <person name="Goeker M."/>
        </authorList>
    </citation>
    <scope>NUCLEOTIDE SEQUENCE [LARGE SCALE GENOMIC DNA]</scope>
    <source>
        <strain evidence="7 8">DSM 24004</strain>
    </source>
</reference>
<dbReference type="InterPro" id="IPR043149">
    <property type="entry name" value="TagF_N"/>
</dbReference>
<evidence type="ECO:0000256" key="1">
    <source>
        <dbReference type="ARBA" id="ARBA00004202"/>
    </source>
</evidence>
<organism evidence="7 8">
    <name type="scientific">Sedimentibacter acidaminivorans</name>
    <dbReference type="NCBI Taxonomy" id="913099"/>
    <lineage>
        <taxon>Bacteria</taxon>
        <taxon>Bacillati</taxon>
        <taxon>Bacillota</taxon>
        <taxon>Tissierellia</taxon>
        <taxon>Sedimentibacter</taxon>
    </lineage>
</organism>
<comment type="subcellular location">
    <subcellularLocation>
        <location evidence="1">Cell membrane</location>
        <topology evidence="1">Peripheral membrane protein</topology>
    </subcellularLocation>
</comment>
<keyword evidence="5" id="KW-0777">Teichoic acid biosynthesis</keyword>
<comment type="similarity">
    <text evidence="2">Belongs to the CDP-glycerol glycerophosphotransferase family.</text>
</comment>
<evidence type="ECO:0000313" key="8">
    <source>
        <dbReference type="Proteomes" id="UP001519342"/>
    </source>
</evidence>
<dbReference type="InterPro" id="IPR051612">
    <property type="entry name" value="Teichoic_Acid_Biosynth"/>
</dbReference>
<dbReference type="InterPro" id="IPR043148">
    <property type="entry name" value="TagF_C"/>
</dbReference>
<comment type="caution">
    <text evidence="7">The sequence shown here is derived from an EMBL/GenBank/DDBJ whole genome shotgun (WGS) entry which is preliminary data.</text>
</comment>
<evidence type="ECO:0000256" key="6">
    <source>
        <dbReference type="ARBA" id="ARBA00023136"/>
    </source>
</evidence>
<accession>A0ABS4G997</accession>